<accession>A0A1I6U7I3</accession>
<dbReference type="Pfam" id="PF06949">
    <property type="entry name" value="DUF1292"/>
    <property type="match status" value="1"/>
</dbReference>
<sequence>MDGWDKDTPPKMLDRLQVEFGQELILSDETEAEPDSRHHILRELDIGGRHYAVLRSSDGKHSDAYLYRVMGEGAKRRIDHVEDEVEWNCVVDAIEDLLHDVEH</sequence>
<gene>
    <name evidence="1" type="ORF">SAMN05444972_11437</name>
</gene>
<evidence type="ECO:0000313" key="1">
    <source>
        <dbReference type="EMBL" id="SFS97509.1"/>
    </source>
</evidence>
<dbReference type="Proteomes" id="UP000198660">
    <property type="component" value="Unassembled WGS sequence"/>
</dbReference>
<dbReference type="RefSeq" id="WP_091839046.1">
    <property type="nucleotide sequence ID" value="NZ_FPAA01000014.1"/>
</dbReference>
<proteinExistence type="predicted"/>
<name>A0A1I6U7I3_9BACL</name>
<dbReference type="AlphaFoldDB" id="A0A1I6U7I3"/>
<dbReference type="InterPro" id="IPR009711">
    <property type="entry name" value="UPF0473"/>
</dbReference>
<keyword evidence="2" id="KW-1185">Reference proteome</keyword>
<protein>
    <recommendedName>
        <fullName evidence="3">DUF1292 domain-containing protein</fullName>
    </recommendedName>
</protein>
<organism evidence="1 2">
    <name type="scientific">Marininema halotolerans</name>
    <dbReference type="NCBI Taxonomy" id="1155944"/>
    <lineage>
        <taxon>Bacteria</taxon>
        <taxon>Bacillati</taxon>
        <taxon>Bacillota</taxon>
        <taxon>Bacilli</taxon>
        <taxon>Bacillales</taxon>
        <taxon>Thermoactinomycetaceae</taxon>
        <taxon>Marininema</taxon>
    </lineage>
</organism>
<dbReference type="EMBL" id="FPAA01000014">
    <property type="protein sequence ID" value="SFS97509.1"/>
    <property type="molecule type" value="Genomic_DNA"/>
</dbReference>
<reference evidence="2" key="1">
    <citation type="submission" date="2016-10" db="EMBL/GenBank/DDBJ databases">
        <authorList>
            <person name="Varghese N."/>
            <person name="Submissions S."/>
        </authorList>
    </citation>
    <scope>NUCLEOTIDE SEQUENCE [LARGE SCALE GENOMIC DNA]</scope>
    <source>
        <strain evidence="2">DSM 45789</strain>
    </source>
</reference>
<evidence type="ECO:0000313" key="2">
    <source>
        <dbReference type="Proteomes" id="UP000198660"/>
    </source>
</evidence>
<dbReference type="OrthoDB" id="2990381at2"/>
<evidence type="ECO:0008006" key="3">
    <source>
        <dbReference type="Google" id="ProtNLM"/>
    </source>
</evidence>